<gene>
    <name evidence="1" type="ORF">AAFF_G00240610</name>
</gene>
<dbReference type="Proteomes" id="UP001221898">
    <property type="component" value="Unassembled WGS sequence"/>
</dbReference>
<reference evidence="1" key="1">
    <citation type="journal article" date="2023" name="Science">
        <title>Genome structures resolve the early diversification of teleost fishes.</title>
        <authorList>
            <person name="Parey E."/>
            <person name="Louis A."/>
            <person name="Montfort J."/>
            <person name="Bouchez O."/>
            <person name="Roques C."/>
            <person name="Iampietro C."/>
            <person name="Lluch J."/>
            <person name="Castinel A."/>
            <person name="Donnadieu C."/>
            <person name="Desvignes T."/>
            <person name="Floi Bucao C."/>
            <person name="Jouanno E."/>
            <person name="Wen M."/>
            <person name="Mejri S."/>
            <person name="Dirks R."/>
            <person name="Jansen H."/>
            <person name="Henkel C."/>
            <person name="Chen W.J."/>
            <person name="Zahm M."/>
            <person name="Cabau C."/>
            <person name="Klopp C."/>
            <person name="Thompson A.W."/>
            <person name="Robinson-Rechavi M."/>
            <person name="Braasch I."/>
            <person name="Lecointre G."/>
            <person name="Bobe J."/>
            <person name="Postlethwait J.H."/>
            <person name="Berthelot C."/>
            <person name="Roest Crollius H."/>
            <person name="Guiguen Y."/>
        </authorList>
    </citation>
    <scope>NUCLEOTIDE SEQUENCE</scope>
    <source>
        <strain evidence="1">NC1722</strain>
    </source>
</reference>
<comment type="caution">
    <text evidence="1">The sequence shown here is derived from an EMBL/GenBank/DDBJ whole genome shotgun (WGS) entry which is preliminary data.</text>
</comment>
<accession>A0AAD7SUI9</accession>
<evidence type="ECO:0000313" key="2">
    <source>
        <dbReference type="Proteomes" id="UP001221898"/>
    </source>
</evidence>
<dbReference type="EMBL" id="JAINUG010000032">
    <property type="protein sequence ID" value="KAJ8409040.1"/>
    <property type="molecule type" value="Genomic_DNA"/>
</dbReference>
<protein>
    <submittedName>
        <fullName evidence="1">Uncharacterized protein</fullName>
    </submittedName>
</protein>
<organism evidence="1 2">
    <name type="scientific">Aldrovandia affinis</name>
    <dbReference type="NCBI Taxonomy" id="143900"/>
    <lineage>
        <taxon>Eukaryota</taxon>
        <taxon>Metazoa</taxon>
        <taxon>Chordata</taxon>
        <taxon>Craniata</taxon>
        <taxon>Vertebrata</taxon>
        <taxon>Euteleostomi</taxon>
        <taxon>Actinopterygii</taxon>
        <taxon>Neopterygii</taxon>
        <taxon>Teleostei</taxon>
        <taxon>Notacanthiformes</taxon>
        <taxon>Halosauridae</taxon>
        <taxon>Aldrovandia</taxon>
    </lineage>
</organism>
<evidence type="ECO:0000313" key="1">
    <source>
        <dbReference type="EMBL" id="KAJ8409040.1"/>
    </source>
</evidence>
<sequence length="107" mass="11533">MSTKPHCLSPDISVKNKYIQNFAHWAPVPCPKGPTALLMTSQWVKGIGKPDSKEEGIAVATVRKANAGVGSGFQSGSLCRGKIPLSHNVVWQMMDDCVSLQRPARGM</sequence>
<dbReference type="AlphaFoldDB" id="A0AAD7SUI9"/>
<keyword evidence="2" id="KW-1185">Reference proteome</keyword>
<name>A0AAD7SUI9_9TELE</name>
<proteinExistence type="predicted"/>